<feature type="transmembrane region" description="Helical" evidence="1">
    <location>
        <begin position="20"/>
        <end position="39"/>
    </location>
</feature>
<keyword evidence="1" id="KW-1133">Transmembrane helix</keyword>
<reference evidence="2" key="1">
    <citation type="submission" date="2022-03" db="EMBL/GenBank/DDBJ databases">
        <authorList>
            <person name="Martin H S."/>
        </authorList>
    </citation>
    <scope>NUCLEOTIDE SEQUENCE</scope>
</reference>
<proteinExistence type="predicted"/>
<gene>
    <name evidence="2" type="ORF">IPOD504_LOCUS10221</name>
</gene>
<keyword evidence="3" id="KW-1185">Reference proteome</keyword>
<keyword evidence="1" id="KW-0472">Membrane</keyword>
<evidence type="ECO:0000313" key="2">
    <source>
        <dbReference type="EMBL" id="CAH2057416.1"/>
    </source>
</evidence>
<feature type="non-terminal residue" evidence="2">
    <location>
        <position position="1"/>
    </location>
</feature>
<dbReference type="EMBL" id="OW152836">
    <property type="protein sequence ID" value="CAH2057416.1"/>
    <property type="molecule type" value="Genomic_DNA"/>
</dbReference>
<evidence type="ECO:0000256" key="1">
    <source>
        <dbReference type="SAM" id="Phobius"/>
    </source>
</evidence>
<dbReference type="Proteomes" id="UP000837857">
    <property type="component" value="Chromosome 24"/>
</dbReference>
<evidence type="ECO:0000313" key="3">
    <source>
        <dbReference type="Proteomes" id="UP000837857"/>
    </source>
</evidence>
<sequence>MYRLLLYVSDYSIYFRRNTRSSFAMIWILIFIIQVVLILKYNEALNRNTLSTFTKNLESLVQEMSIYFQPCSYPIELIAGMCMDKTLRK</sequence>
<organism evidence="2 3">
    <name type="scientific">Iphiclides podalirius</name>
    <name type="common">scarce swallowtail</name>
    <dbReference type="NCBI Taxonomy" id="110791"/>
    <lineage>
        <taxon>Eukaryota</taxon>
        <taxon>Metazoa</taxon>
        <taxon>Ecdysozoa</taxon>
        <taxon>Arthropoda</taxon>
        <taxon>Hexapoda</taxon>
        <taxon>Insecta</taxon>
        <taxon>Pterygota</taxon>
        <taxon>Neoptera</taxon>
        <taxon>Endopterygota</taxon>
        <taxon>Lepidoptera</taxon>
        <taxon>Glossata</taxon>
        <taxon>Ditrysia</taxon>
        <taxon>Papilionoidea</taxon>
        <taxon>Papilionidae</taxon>
        <taxon>Papilioninae</taxon>
        <taxon>Iphiclides</taxon>
    </lineage>
</organism>
<name>A0ABN8IPY7_9NEOP</name>
<accession>A0ABN8IPY7</accession>
<keyword evidence="1" id="KW-0812">Transmembrane</keyword>
<protein>
    <submittedName>
        <fullName evidence="2">Uncharacterized protein</fullName>
    </submittedName>
</protein>